<dbReference type="SMART" id="SM00267">
    <property type="entry name" value="GGDEF"/>
    <property type="match status" value="1"/>
</dbReference>
<dbReference type="Pfam" id="PF13426">
    <property type="entry name" value="PAS_9"/>
    <property type="match status" value="1"/>
</dbReference>
<dbReference type="InterPro" id="IPR000014">
    <property type="entry name" value="PAS"/>
</dbReference>
<dbReference type="CDD" id="cd01949">
    <property type="entry name" value="GGDEF"/>
    <property type="match status" value="1"/>
</dbReference>
<dbReference type="Pfam" id="PF08447">
    <property type="entry name" value="PAS_3"/>
    <property type="match status" value="1"/>
</dbReference>
<evidence type="ECO:0000313" key="7">
    <source>
        <dbReference type="Proteomes" id="UP000032352"/>
    </source>
</evidence>
<evidence type="ECO:0000313" key="6">
    <source>
        <dbReference type="EMBL" id="WDE05266.1"/>
    </source>
</evidence>
<dbReference type="SMART" id="SM00052">
    <property type="entry name" value="EAL"/>
    <property type="match status" value="1"/>
</dbReference>
<feature type="domain" description="GGDEF" evidence="5">
    <location>
        <begin position="387"/>
        <end position="520"/>
    </location>
</feature>
<dbReference type="InterPro" id="IPR013655">
    <property type="entry name" value="PAS_fold_3"/>
</dbReference>
<protein>
    <submittedName>
        <fullName evidence="6">EAL domain-containing protein</fullName>
    </submittedName>
</protein>
<dbReference type="InterPro" id="IPR001633">
    <property type="entry name" value="EAL_dom"/>
</dbReference>
<dbReference type="SMART" id="SM00086">
    <property type="entry name" value="PAC"/>
    <property type="match status" value="2"/>
</dbReference>
<keyword evidence="2" id="KW-0812">Transmembrane</keyword>
<dbReference type="PANTHER" id="PTHR44757">
    <property type="entry name" value="DIGUANYLATE CYCLASE DGCP"/>
    <property type="match status" value="1"/>
</dbReference>
<dbReference type="KEGG" id="tvd:SG34_028920"/>
<dbReference type="InterPro" id="IPR001610">
    <property type="entry name" value="PAC"/>
</dbReference>
<dbReference type="Pfam" id="PF00990">
    <property type="entry name" value="GGDEF"/>
    <property type="match status" value="1"/>
</dbReference>
<dbReference type="InterPro" id="IPR035919">
    <property type="entry name" value="EAL_sf"/>
</dbReference>
<sequence length="792" mass="90357">MIDIVVNMSQSVAPKVLFKHRLLQVLKFVACALLLGGGYGFLVVAQEQLTGAGQQIDTDLGQFNSLSVYVIYTLVLLLLAGVWHYRSQRQRQRLLEAHEQVKFREQRLQLALRGSDSEVWDWLSAQNQMFGKRYTAELRYGQDSPFYAFDQHISLIHPEDKDTFLTMWQLFIDNGDLNATFSCTYRLKSRNGQWLWYKDLGKIVAVNTVGEPTRITGSYTNITQSRADEERAQYYGDAFKLTKDWVLIIDEHFNQVTANQSLRDVFGWEAEEFSFEPNSLGISPKRLAFYRELFSTLHENDHWRGEELIATKTGQEYHVIINISVSRNRTNNRLHYILVLTDISAQKNAEKELRYLANYDHLTELPNRALLLDRIKHAIDYSIRKKDSIALFFIDLDRFKQINDSLGHDCGDLLLKEISARLTEILRGDDTVARIGGDEFVVLLESFRSNSHLGRIAEKVIREVEKPIMLNNNEVSIGASIGIALYPEDAANSSELLRNADVAMYHAKQIGRNTFQFFTPRMNFEAKERLRRESELKTAVANNELINHYQPIVDAFTGKAIGVELLMRWRTDEGLVPPMDFIPLAEELGLIIPMTESMLSKGLADLKRWHAIRPGIFLSVNLAPQHFAQDNLLPYVKRLLEEYELPPGALKLEITESAFISEPQKAIRTMNALSKLGVKLALDDFGTGYSSLSYLKQMPLDIIKIDGSFVSGIGRDKTDEAIVDATLVLAKSLNMACIAEGVETKEQMLYLVDRQCHFIQGYLYSKPVEAETLMEMLMINNIEVTAPELEFV</sequence>
<evidence type="ECO:0000256" key="2">
    <source>
        <dbReference type="SAM" id="Phobius"/>
    </source>
</evidence>
<dbReference type="PROSITE" id="PS50883">
    <property type="entry name" value="EAL"/>
    <property type="match status" value="1"/>
</dbReference>
<gene>
    <name evidence="6" type="ORF">SG34_028920</name>
</gene>
<dbReference type="GO" id="GO:0006355">
    <property type="term" value="P:regulation of DNA-templated transcription"/>
    <property type="evidence" value="ECO:0007669"/>
    <property type="project" value="InterPro"/>
</dbReference>
<dbReference type="Gene3D" id="3.30.450.20">
    <property type="entry name" value="PAS domain"/>
    <property type="match status" value="2"/>
</dbReference>
<dbReference type="GO" id="GO:0003824">
    <property type="term" value="F:catalytic activity"/>
    <property type="evidence" value="ECO:0007669"/>
    <property type="project" value="UniProtKB-ARBA"/>
</dbReference>
<proteinExistence type="predicted"/>
<dbReference type="Pfam" id="PF00563">
    <property type="entry name" value="EAL"/>
    <property type="match status" value="1"/>
</dbReference>
<evidence type="ECO:0000256" key="1">
    <source>
        <dbReference type="ARBA" id="ARBA00001946"/>
    </source>
</evidence>
<dbReference type="SUPFAM" id="SSF55073">
    <property type="entry name" value="Nucleotide cyclase"/>
    <property type="match status" value="1"/>
</dbReference>
<dbReference type="NCBIfam" id="TIGR00229">
    <property type="entry name" value="sensory_box"/>
    <property type="match status" value="1"/>
</dbReference>
<dbReference type="EMBL" id="CP059733">
    <property type="protein sequence ID" value="WDE05266.1"/>
    <property type="molecule type" value="Genomic_DNA"/>
</dbReference>
<feature type="transmembrane region" description="Helical" evidence="2">
    <location>
        <begin position="25"/>
        <end position="46"/>
    </location>
</feature>
<dbReference type="SUPFAM" id="SSF141868">
    <property type="entry name" value="EAL domain-like"/>
    <property type="match status" value="1"/>
</dbReference>
<evidence type="ECO:0000259" key="4">
    <source>
        <dbReference type="PROSITE" id="PS50883"/>
    </source>
</evidence>
<dbReference type="InterPro" id="IPR029787">
    <property type="entry name" value="Nucleotide_cyclase"/>
</dbReference>
<dbReference type="InterPro" id="IPR043128">
    <property type="entry name" value="Rev_trsase/Diguanyl_cyclase"/>
</dbReference>
<dbReference type="PANTHER" id="PTHR44757:SF2">
    <property type="entry name" value="BIOFILM ARCHITECTURE MAINTENANCE PROTEIN MBAA"/>
    <property type="match status" value="1"/>
</dbReference>
<dbReference type="PROSITE" id="PS50113">
    <property type="entry name" value="PAC"/>
    <property type="match status" value="1"/>
</dbReference>
<keyword evidence="7" id="KW-1185">Reference proteome</keyword>
<name>A0AAF0C9A3_9GAMM</name>
<reference evidence="6 7" key="2">
    <citation type="journal article" date="2022" name="Mar. Drugs">
        <title>Bioassay-Guided Fractionation Leads to the Detection of Cholic Acid Generated by the Rare Thalassomonas sp.</title>
        <authorList>
            <person name="Pheiffer F."/>
            <person name="Schneider Y.K."/>
            <person name="Hansen E.H."/>
            <person name="Andersen J.H."/>
            <person name="Isaksson J."/>
            <person name="Busche T."/>
            <person name="R C."/>
            <person name="Kalinowski J."/>
            <person name="Zyl L.V."/>
            <person name="Trindade M."/>
        </authorList>
    </citation>
    <scope>NUCLEOTIDE SEQUENCE [LARGE SCALE GENOMIC DNA]</scope>
    <source>
        <strain evidence="6 7">XOM25</strain>
    </source>
</reference>
<dbReference type="InterPro" id="IPR052155">
    <property type="entry name" value="Biofilm_reg_signaling"/>
</dbReference>
<feature type="transmembrane region" description="Helical" evidence="2">
    <location>
        <begin position="66"/>
        <end position="85"/>
    </location>
</feature>
<dbReference type="InterPro" id="IPR000700">
    <property type="entry name" value="PAS-assoc_C"/>
</dbReference>
<dbReference type="CDD" id="cd01948">
    <property type="entry name" value="EAL"/>
    <property type="match status" value="1"/>
</dbReference>
<dbReference type="SUPFAM" id="SSF55785">
    <property type="entry name" value="PYP-like sensor domain (PAS domain)"/>
    <property type="match status" value="2"/>
</dbReference>
<dbReference type="Gene3D" id="3.20.20.450">
    <property type="entry name" value="EAL domain"/>
    <property type="match status" value="1"/>
</dbReference>
<dbReference type="Proteomes" id="UP000032352">
    <property type="component" value="Chromosome"/>
</dbReference>
<evidence type="ECO:0000259" key="5">
    <source>
        <dbReference type="PROSITE" id="PS50887"/>
    </source>
</evidence>
<reference evidence="6 7" key="1">
    <citation type="journal article" date="2015" name="Genome Announc.">
        <title>Draft Genome Sequences of Marine Isolates of Thalassomonas viridans and Thalassomonas actiniarum.</title>
        <authorList>
            <person name="Olonade I."/>
            <person name="van Zyl L.J."/>
            <person name="Trindade M."/>
        </authorList>
    </citation>
    <scope>NUCLEOTIDE SEQUENCE [LARGE SCALE GENOMIC DNA]</scope>
    <source>
        <strain evidence="6 7">XOM25</strain>
    </source>
</reference>
<feature type="domain" description="EAL" evidence="4">
    <location>
        <begin position="529"/>
        <end position="781"/>
    </location>
</feature>
<keyword evidence="2" id="KW-1133">Transmembrane helix</keyword>
<accession>A0AAF0C9A3</accession>
<dbReference type="PROSITE" id="PS50887">
    <property type="entry name" value="GGDEF"/>
    <property type="match status" value="1"/>
</dbReference>
<dbReference type="FunFam" id="3.30.70.270:FF:000001">
    <property type="entry name" value="Diguanylate cyclase domain protein"/>
    <property type="match status" value="1"/>
</dbReference>
<dbReference type="AlphaFoldDB" id="A0AAF0C9A3"/>
<organism evidence="6 7">
    <name type="scientific">Thalassomonas viridans</name>
    <dbReference type="NCBI Taxonomy" id="137584"/>
    <lineage>
        <taxon>Bacteria</taxon>
        <taxon>Pseudomonadati</taxon>
        <taxon>Pseudomonadota</taxon>
        <taxon>Gammaproteobacteria</taxon>
        <taxon>Alteromonadales</taxon>
        <taxon>Colwelliaceae</taxon>
        <taxon>Thalassomonas</taxon>
    </lineage>
</organism>
<dbReference type="NCBIfam" id="TIGR00254">
    <property type="entry name" value="GGDEF"/>
    <property type="match status" value="1"/>
</dbReference>
<dbReference type="Gene3D" id="3.30.70.270">
    <property type="match status" value="1"/>
</dbReference>
<feature type="domain" description="PAC" evidence="3">
    <location>
        <begin position="303"/>
        <end position="355"/>
    </location>
</feature>
<dbReference type="InterPro" id="IPR035965">
    <property type="entry name" value="PAS-like_dom_sf"/>
</dbReference>
<dbReference type="InterPro" id="IPR000160">
    <property type="entry name" value="GGDEF_dom"/>
</dbReference>
<comment type="cofactor">
    <cofactor evidence="1">
        <name>Mg(2+)</name>
        <dbReference type="ChEBI" id="CHEBI:18420"/>
    </cofactor>
</comment>
<keyword evidence="2" id="KW-0472">Membrane</keyword>
<dbReference type="CDD" id="cd00130">
    <property type="entry name" value="PAS"/>
    <property type="match status" value="1"/>
</dbReference>
<evidence type="ECO:0000259" key="3">
    <source>
        <dbReference type="PROSITE" id="PS50113"/>
    </source>
</evidence>